<dbReference type="InParanoid" id="A0A482XSM2"/>
<comment type="caution">
    <text evidence="2">The sequence shown here is derived from an EMBL/GenBank/DDBJ whole genome shotgun (WGS) entry which is preliminary data.</text>
</comment>
<feature type="non-terminal residue" evidence="2">
    <location>
        <position position="66"/>
    </location>
</feature>
<evidence type="ECO:0000313" key="2">
    <source>
        <dbReference type="EMBL" id="RZF49002.1"/>
    </source>
</evidence>
<name>A0A482XSM2_LAOST</name>
<evidence type="ECO:0000313" key="3">
    <source>
        <dbReference type="Proteomes" id="UP000291343"/>
    </source>
</evidence>
<feature type="transmembrane region" description="Helical" evidence="1">
    <location>
        <begin position="40"/>
        <end position="59"/>
    </location>
</feature>
<dbReference type="AlphaFoldDB" id="A0A482XSM2"/>
<protein>
    <submittedName>
        <fullName evidence="2">Uncharacterized protein</fullName>
    </submittedName>
</protein>
<gene>
    <name evidence="2" type="ORF">LSTR_LSTR015503</name>
</gene>
<dbReference type="Proteomes" id="UP000291343">
    <property type="component" value="Unassembled WGS sequence"/>
</dbReference>
<keyword evidence="1" id="KW-0812">Transmembrane</keyword>
<proteinExistence type="predicted"/>
<organism evidence="2 3">
    <name type="scientific">Laodelphax striatellus</name>
    <name type="common">Small brown planthopper</name>
    <name type="synonym">Delphax striatella</name>
    <dbReference type="NCBI Taxonomy" id="195883"/>
    <lineage>
        <taxon>Eukaryota</taxon>
        <taxon>Metazoa</taxon>
        <taxon>Ecdysozoa</taxon>
        <taxon>Arthropoda</taxon>
        <taxon>Hexapoda</taxon>
        <taxon>Insecta</taxon>
        <taxon>Pterygota</taxon>
        <taxon>Neoptera</taxon>
        <taxon>Paraneoptera</taxon>
        <taxon>Hemiptera</taxon>
        <taxon>Auchenorrhyncha</taxon>
        <taxon>Fulgoroidea</taxon>
        <taxon>Delphacidae</taxon>
        <taxon>Criomorphinae</taxon>
        <taxon>Laodelphax</taxon>
    </lineage>
</organism>
<keyword evidence="1" id="KW-1133">Transmembrane helix</keyword>
<evidence type="ECO:0000256" key="1">
    <source>
        <dbReference type="SAM" id="Phobius"/>
    </source>
</evidence>
<dbReference type="EMBL" id="QKKF02000585">
    <property type="protein sequence ID" value="RZF49002.1"/>
    <property type="molecule type" value="Genomic_DNA"/>
</dbReference>
<keyword evidence="3" id="KW-1185">Reference proteome</keyword>
<sequence length="66" mass="7673">KMNQLNEGLRLKIFYVNAYICLQICVAIVSFQHGGSYKKFKYSILTLFVILSCLVYSEYGQQIQNE</sequence>
<accession>A0A482XSM2</accession>
<dbReference type="OrthoDB" id="6754271at2759"/>
<reference evidence="2 3" key="1">
    <citation type="journal article" date="2017" name="Gigascience">
        <title>Genome sequence of the small brown planthopper, Laodelphax striatellus.</title>
        <authorList>
            <person name="Zhu J."/>
            <person name="Jiang F."/>
            <person name="Wang X."/>
            <person name="Yang P."/>
            <person name="Bao Y."/>
            <person name="Zhao W."/>
            <person name="Wang W."/>
            <person name="Lu H."/>
            <person name="Wang Q."/>
            <person name="Cui N."/>
            <person name="Li J."/>
            <person name="Chen X."/>
            <person name="Luo L."/>
            <person name="Yu J."/>
            <person name="Kang L."/>
            <person name="Cui F."/>
        </authorList>
    </citation>
    <scope>NUCLEOTIDE SEQUENCE [LARGE SCALE GENOMIC DNA]</scope>
    <source>
        <strain evidence="2">Lst14</strain>
    </source>
</reference>
<keyword evidence="1" id="KW-0472">Membrane</keyword>
<feature type="transmembrane region" description="Helical" evidence="1">
    <location>
        <begin position="12"/>
        <end position="34"/>
    </location>
</feature>
<feature type="non-terminal residue" evidence="2">
    <location>
        <position position="1"/>
    </location>
</feature>